<name>A0AAV5MBY1_9ROSI</name>
<reference evidence="1 2" key="1">
    <citation type="journal article" date="2021" name="Commun. Biol.">
        <title>The genome of Shorea leprosula (Dipterocarpaceae) highlights the ecological relevance of drought in aseasonal tropical rainforests.</title>
        <authorList>
            <person name="Ng K.K.S."/>
            <person name="Kobayashi M.J."/>
            <person name="Fawcett J.A."/>
            <person name="Hatakeyama M."/>
            <person name="Paape T."/>
            <person name="Ng C.H."/>
            <person name="Ang C.C."/>
            <person name="Tnah L.H."/>
            <person name="Lee C.T."/>
            <person name="Nishiyama T."/>
            <person name="Sese J."/>
            <person name="O'Brien M.J."/>
            <person name="Copetti D."/>
            <person name="Mohd Noor M.I."/>
            <person name="Ong R.C."/>
            <person name="Putra M."/>
            <person name="Sireger I.Z."/>
            <person name="Indrioko S."/>
            <person name="Kosugi Y."/>
            <person name="Izuno A."/>
            <person name="Isagi Y."/>
            <person name="Lee S.L."/>
            <person name="Shimizu K.K."/>
        </authorList>
    </citation>
    <scope>NUCLEOTIDE SEQUENCE [LARGE SCALE GENOMIC DNA]</scope>
    <source>
        <strain evidence="1">214</strain>
    </source>
</reference>
<sequence length="313" mass="34848">MEFGELREAIEKMELVDGHAHNIVSVDTTFPFINSFSEATGDALSFTPHSLSFKRNLREISELYGSESSLDAVEEYRRLSGLQAISLKCFKAAGISAVLIDDGLKLDEMHDIEWHRSLVPFAGRILRIERLAEQILDGLHIKVVLDINPNVTTKMLKKVFLKFYVVYLDFGLAVPKLSVHGMISLVKEFLEVAPINKVMISTDGYAVLETYYLGAKKACGVIFSVLCDACIDGDLHVAEATEAAKGIFGRNAIEFYKINAGLKFSDLKASSTPCFDVENAVDTGASFVRSIWVDAPGQYRYRVRFLFLSINKL</sequence>
<keyword evidence="2" id="KW-1185">Reference proteome</keyword>
<dbReference type="EMBL" id="BPVZ01000206">
    <property type="protein sequence ID" value="GKV46353.1"/>
    <property type="molecule type" value="Genomic_DNA"/>
</dbReference>
<evidence type="ECO:0008006" key="3">
    <source>
        <dbReference type="Google" id="ProtNLM"/>
    </source>
</evidence>
<dbReference type="PANTHER" id="PTHR43383:SF2">
    <property type="entry name" value="AMIDOHYDROLASE 2 FAMILY PROTEIN"/>
    <property type="match status" value="1"/>
</dbReference>
<gene>
    <name evidence="1" type="ORF">SLEP1_g53338</name>
</gene>
<evidence type="ECO:0000313" key="2">
    <source>
        <dbReference type="Proteomes" id="UP001054252"/>
    </source>
</evidence>
<comment type="caution">
    <text evidence="1">The sequence shown here is derived from an EMBL/GenBank/DDBJ whole genome shotgun (WGS) entry which is preliminary data.</text>
</comment>
<organism evidence="1 2">
    <name type="scientific">Rubroshorea leprosula</name>
    <dbReference type="NCBI Taxonomy" id="152421"/>
    <lineage>
        <taxon>Eukaryota</taxon>
        <taxon>Viridiplantae</taxon>
        <taxon>Streptophyta</taxon>
        <taxon>Embryophyta</taxon>
        <taxon>Tracheophyta</taxon>
        <taxon>Spermatophyta</taxon>
        <taxon>Magnoliopsida</taxon>
        <taxon>eudicotyledons</taxon>
        <taxon>Gunneridae</taxon>
        <taxon>Pentapetalae</taxon>
        <taxon>rosids</taxon>
        <taxon>malvids</taxon>
        <taxon>Malvales</taxon>
        <taxon>Dipterocarpaceae</taxon>
        <taxon>Rubroshorea</taxon>
    </lineage>
</organism>
<dbReference type="Gene3D" id="3.20.20.140">
    <property type="entry name" value="Metal-dependent hydrolases"/>
    <property type="match status" value="2"/>
</dbReference>
<protein>
    <recommendedName>
        <fullName evidence="3">Amidohydrolase-related domain-containing protein</fullName>
    </recommendedName>
</protein>
<dbReference type="AlphaFoldDB" id="A0AAV5MBY1"/>
<evidence type="ECO:0000313" key="1">
    <source>
        <dbReference type="EMBL" id="GKV46353.1"/>
    </source>
</evidence>
<dbReference type="PANTHER" id="PTHR43383">
    <property type="entry name" value="NODULIN 6"/>
    <property type="match status" value="1"/>
</dbReference>
<dbReference type="Proteomes" id="UP001054252">
    <property type="component" value="Unassembled WGS sequence"/>
</dbReference>
<accession>A0AAV5MBY1</accession>
<proteinExistence type="predicted"/>